<feature type="repeat" description="ANK" evidence="3">
    <location>
        <begin position="503"/>
        <end position="535"/>
    </location>
</feature>
<dbReference type="Proteomes" id="UP000215902">
    <property type="component" value="Unassembled WGS sequence"/>
</dbReference>
<feature type="repeat" description="ANK" evidence="3">
    <location>
        <begin position="668"/>
        <end position="700"/>
    </location>
</feature>
<keyword evidence="5" id="KW-1185">Reference proteome</keyword>
<feature type="repeat" description="ANK" evidence="3">
    <location>
        <begin position="371"/>
        <end position="403"/>
    </location>
</feature>
<dbReference type="EMBL" id="NIVC01000591">
    <property type="protein sequence ID" value="PAA80295.1"/>
    <property type="molecule type" value="Genomic_DNA"/>
</dbReference>
<proteinExistence type="predicted"/>
<dbReference type="SMART" id="SM00248">
    <property type="entry name" value="ANK"/>
    <property type="match status" value="24"/>
</dbReference>
<dbReference type="OrthoDB" id="7464126at2759"/>
<accession>A0A267G2I9</accession>
<feature type="repeat" description="ANK" evidence="3">
    <location>
        <begin position="767"/>
        <end position="799"/>
    </location>
</feature>
<dbReference type="Gene3D" id="1.25.40.20">
    <property type="entry name" value="Ankyrin repeat-containing domain"/>
    <property type="match status" value="6"/>
</dbReference>
<name>A0A267G2I9_9PLAT</name>
<feature type="repeat" description="ANK" evidence="3">
    <location>
        <begin position="404"/>
        <end position="436"/>
    </location>
</feature>
<feature type="repeat" description="ANK" evidence="3">
    <location>
        <begin position="800"/>
        <end position="832"/>
    </location>
</feature>
<reference evidence="4 5" key="1">
    <citation type="submission" date="2017-06" db="EMBL/GenBank/DDBJ databases">
        <title>A platform for efficient transgenesis in Macrostomum lignano, a flatworm model organism for stem cell research.</title>
        <authorList>
            <person name="Berezikov E."/>
        </authorList>
    </citation>
    <scope>NUCLEOTIDE SEQUENCE [LARGE SCALE GENOMIC DNA]</scope>
    <source>
        <strain evidence="4">DV1</strain>
        <tissue evidence="4">Whole organism</tissue>
    </source>
</reference>
<feature type="repeat" description="ANK" evidence="3">
    <location>
        <begin position="602"/>
        <end position="634"/>
    </location>
</feature>
<dbReference type="SUPFAM" id="SSF48403">
    <property type="entry name" value="Ankyrin repeat"/>
    <property type="match status" value="2"/>
</dbReference>
<dbReference type="GO" id="GO:0085020">
    <property type="term" value="P:protein K6-linked ubiquitination"/>
    <property type="evidence" value="ECO:0007669"/>
    <property type="project" value="TreeGrafter"/>
</dbReference>
<dbReference type="GO" id="GO:0004842">
    <property type="term" value="F:ubiquitin-protein transferase activity"/>
    <property type="evidence" value="ECO:0007669"/>
    <property type="project" value="TreeGrafter"/>
</dbReference>
<organism evidence="4 5">
    <name type="scientific">Macrostomum lignano</name>
    <dbReference type="NCBI Taxonomy" id="282301"/>
    <lineage>
        <taxon>Eukaryota</taxon>
        <taxon>Metazoa</taxon>
        <taxon>Spiralia</taxon>
        <taxon>Lophotrochozoa</taxon>
        <taxon>Platyhelminthes</taxon>
        <taxon>Rhabditophora</taxon>
        <taxon>Macrostomorpha</taxon>
        <taxon>Macrostomida</taxon>
        <taxon>Macrostomidae</taxon>
        <taxon>Macrostomum</taxon>
    </lineage>
</organism>
<keyword evidence="1" id="KW-0677">Repeat</keyword>
<dbReference type="Pfam" id="PF00023">
    <property type="entry name" value="Ank"/>
    <property type="match status" value="2"/>
</dbReference>
<evidence type="ECO:0000313" key="4">
    <source>
        <dbReference type="EMBL" id="PAA80295.1"/>
    </source>
</evidence>
<comment type="caution">
    <text evidence="4">The sequence shown here is derived from an EMBL/GenBank/DDBJ whole genome shotgun (WGS) entry which is preliminary data.</text>
</comment>
<dbReference type="Gene3D" id="1.10.1410.40">
    <property type="match status" value="1"/>
</dbReference>
<feature type="repeat" description="ANK" evidence="3">
    <location>
        <begin position="181"/>
        <end position="213"/>
    </location>
</feature>
<feature type="repeat" description="ANK" evidence="3">
    <location>
        <begin position="280"/>
        <end position="312"/>
    </location>
</feature>
<dbReference type="PROSITE" id="PS50088">
    <property type="entry name" value="ANK_REPEAT"/>
    <property type="match status" value="21"/>
</dbReference>
<feature type="repeat" description="ANK" evidence="3">
    <location>
        <begin position="470"/>
        <end position="502"/>
    </location>
</feature>
<dbReference type="Pfam" id="PF12796">
    <property type="entry name" value="Ank_2"/>
    <property type="match status" value="5"/>
</dbReference>
<dbReference type="GO" id="GO:0070531">
    <property type="term" value="C:BRCA1-A complex"/>
    <property type="evidence" value="ECO:0007669"/>
    <property type="project" value="TreeGrafter"/>
</dbReference>
<keyword evidence="2 3" id="KW-0040">ANK repeat</keyword>
<dbReference type="PROSITE" id="PS50297">
    <property type="entry name" value="ANK_REP_REGION"/>
    <property type="match status" value="20"/>
</dbReference>
<feature type="non-terminal residue" evidence="4">
    <location>
        <position position="1"/>
    </location>
</feature>
<evidence type="ECO:0000256" key="1">
    <source>
        <dbReference type="ARBA" id="ARBA00022737"/>
    </source>
</evidence>
<dbReference type="InterPro" id="IPR002110">
    <property type="entry name" value="Ankyrin_rpt"/>
</dbReference>
<evidence type="ECO:0000256" key="3">
    <source>
        <dbReference type="PROSITE-ProRule" id="PRU00023"/>
    </source>
</evidence>
<feature type="repeat" description="ANK" evidence="3">
    <location>
        <begin position="338"/>
        <end position="370"/>
    </location>
</feature>
<feature type="repeat" description="ANK" evidence="3">
    <location>
        <begin position="734"/>
        <end position="766"/>
    </location>
</feature>
<feature type="repeat" description="ANK" evidence="3">
    <location>
        <begin position="148"/>
        <end position="180"/>
    </location>
</feature>
<dbReference type="STRING" id="282301.A0A267G2I9"/>
<feature type="repeat" description="ANK" evidence="3">
    <location>
        <begin position="536"/>
        <end position="568"/>
    </location>
</feature>
<feature type="repeat" description="ANK" evidence="3">
    <location>
        <begin position="635"/>
        <end position="667"/>
    </location>
</feature>
<sequence length="1460" mass="161133">QVKTKTWKKRKHLKVKSSAMRFLEWLLNFVGAYCMPVFESGSDAELLDKILITAIFSNDLNTIHKFVFRARSVDKVVTLYGKNLTLAMVASMFGRHEVLAILIAAKANLDEKTKDGITALLIASQLGHDEVVDLLIKAQADVNLQDSEGYSPLYIASYNGHHKVIESLIKAQADVNLQANTGYAPLHIASQNGHHKVIESLIKAQADVNLQDFEGFSPLYITSQNGHHKVIESLIKAQADVNLRDFEGCSPLNIASQNGYHLVIVSLIKAQVDVNLQDFKGCSPLCIASQNGHHKVIEALIKAQAEVNIQLNTAAKGHHEVIEALIKAQAEVNIQRNTGESPLFMVSANDHEKVIDSLVVAQADVNLQDFEGCSPLYIASQNGHHKVIESLIKAQADVNLQDFEGCSPLYIASQNGHHKVIESLIKAQVDVNLQQHQGYSPLHIASIKGHHKVTESLIKAQAEVNIQLVTGESPLYIGSQNGHHKVIESLIKAQADVNLQANTGNSPLYVATANGHHNVIKSLIKAQADVNLQRSTGESPLYIAAAKGHHKVIESLIQAQAEVNIQRNTGESPLYMASANGHEKVIDSLVVAQADVNLQVNTGESPVFIASQNSHHKVLDLLVKAQANVNLQRSTGESPLLCASAKGHQKVIESLIKAQADVNLQAKQGESPLFFASQNGHHQVIESLIKAQADVNLQQSHGGSPLYVASQNGHLKVVDSLIKAQADVNLRVKTGESPLFIASQNGHHKVIDSLVKAQADVDLQQNHGGSALYVASQNGHHKVIESLIKSQADVNLQRNNGKSPLYVASQNGHHKVIKALIKAEANVSLKTVGGSSPLDVVVQNGHIRVLDLLLHACNAESHHDILKAALNRSRIIGNKVASRMLIQAMSNGYWQLSMPTVSKRVTRSDAELSQQLHQALNQSGFVDSRAALQSAVADTLQGILRRRLDHNDLFVVGSFSEGWGNSLATLDGRTDPDSDIDVLHLVSGSNIHLRDLCKCDVPELDTVKYSNKHVLYPGYASKPSVPLDRFGLRPAFDNVDARRLCCYPPIAPLLNNRVSNSKIPQSVLQSLQHLLTSASSPCHVVHAAAPGNEGEQLRVSTSFLERRLLRSLTTLQGQLFVTLKWLLKKAVRHDGFKSYHAKTIAFRMLEETPAEQWNDARNLVSLARRSLQMLESDCRSGGPDAKIMDHFFLRDAAVYLRGVDTSTSAEKVSKALSQAADAVRDAIDRLPELLLEFEDSLRPVTDSGRFHFHPFLILPIIEADVPVSQAKKIEYHEIYDVVRESVLRVSDRDRSPESRQRLLELIGKLPDCARSARESLRALSCLKFGDREAAAKVVSDCRQFRASRGIDWSAERSASEATADFVMQHLRSRDSAWKFCFWFDEQPRLPFASQFVDLEFFSFRMQNNRAYVNFDAVLNLLRLNLPGVVDSGSRSGMWLKWRMRMSWSYVWLHFLSQLIC</sequence>
<dbReference type="Pfam" id="PF13637">
    <property type="entry name" value="Ank_4"/>
    <property type="match status" value="2"/>
</dbReference>
<feature type="repeat" description="ANK" evidence="3">
    <location>
        <begin position="701"/>
        <end position="733"/>
    </location>
</feature>
<evidence type="ECO:0000256" key="2">
    <source>
        <dbReference type="ARBA" id="ARBA00023043"/>
    </source>
</evidence>
<gene>
    <name evidence="4" type="ORF">BOX15_Mlig023319g1</name>
</gene>
<feature type="repeat" description="ANK" evidence="3">
    <location>
        <begin position="437"/>
        <end position="469"/>
    </location>
</feature>
<evidence type="ECO:0000313" key="5">
    <source>
        <dbReference type="Proteomes" id="UP000215902"/>
    </source>
</evidence>
<dbReference type="InterPro" id="IPR036770">
    <property type="entry name" value="Ankyrin_rpt-contain_sf"/>
</dbReference>
<dbReference type="GO" id="GO:0031436">
    <property type="term" value="C:BRCA1-BARD1 complex"/>
    <property type="evidence" value="ECO:0007669"/>
    <property type="project" value="TreeGrafter"/>
</dbReference>
<protein>
    <submittedName>
        <fullName evidence="4">Uncharacterized protein</fullName>
    </submittedName>
</protein>
<feature type="repeat" description="ANK" evidence="3">
    <location>
        <begin position="569"/>
        <end position="601"/>
    </location>
</feature>
<dbReference type="PANTHER" id="PTHR24171">
    <property type="entry name" value="ANKYRIN REPEAT DOMAIN-CONTAINING PROTEIN 39-RELATED"/>
    <property type="match status" value="1"/>
</dbReference>
<feature type="repeat" description="ANK" evidence="3">
    <location>
        <begin position="214"/>
        <end position="246"/>
    </location>
</feature>
<feature type="repeat" description="ANK" evidence="3">
    <location>
        <begin position="247"/>
        <end position="279"/>
    </location>
</feature>
<feature type="repeat" description="ANK" evidence="3">
    <location>
        <begin position="115"/>
        <end position="147"/>
    </location>
</feature>